<feature type="region of interest" description="Disordered" evidence="1">
    <location>
        <begin position="69"/>
        <end position="97"/>
    </location>
</feature>
<evidence type="ECO:0008006" key="4">
    <source>
        <dbReference type="Google" id="ProtNLM"/>
    </source>
</evidence>
<gene>
    <name evidence="2" type="ORF">BD289DRAFT_438065</name>
</gene>
<accession>A0A2T3A3D2</accession>
<dbReference type="InterPro" id="IPR011990">
    <property type="entry name" value="TPR-like_helical_dom_sf"/>
</dbReference>
<feature type="compositionally biased region" description="Acidic residues" evidence="1">
    <location>
        <begin position="86"/>
        <end position="97"/>
    </location>
</feature>
<dbReference type="Proteomes" id="UP000241462">
    <property type="component" value="Unassembled WGS sequence"/>
</dbReference>
<sequence length="833" mass="94398">MPPRAALLDVANCKNSYICRPCLALLAVPSSPVQRFTRGYAFRPKGHKPRAPPLPKDIAAKSGRPVIRYFDKDPETGKVTPRQPLAEEDDDEDEPSFEDIRNLEAETTAKMDKLDELVPKLEKKSAGLLERILEKHGPPGSLEALERAMKSYDYFTGGDSAEDDGMPRIQLSMADFSNQKYYLRAGQAATLSQKLELAMKAKRKDRLTRLHITLVWKYLAMLTPALLKPNTIVPQTVWDALWTVLTCDSNENVHRLSRIRELSRMMTKAGVSLSLGQQLLAIEATFESGHRSEARDAWKRAVASLQASDPATAMPFYAFGVRMWCALGDLERAERTSRSLLEMSSPEHPADSRVLLHLIRAYCEEPDTAEKGFILYRRMRELATQLEKPMVIEDYDDVISIFLTSGHTDYAMYAFTDMMLAGTVNLYGKAKLPNEVRNGFFFGKWLKRLIGAGDVDSAYQVLIFMQKNGVMAASIQVNGLLGAWLRTGTVEYRDKAERLAWSMIRSRKTFVELRDRQAALEWPMKLVDNRPNRSDHEGPDLDYYMVPRATVETFVILAEMYREREMFGRLEELFVAFKECAMPDDSMMMNELLAAAVAQNRGDKAQKLYDLMVREHDIVPNIDTFVIMFRALAVNQVLGIYVNNEVHAAASRQARDIFRDLLSSSWIFAGHFRANRGKLSETQVKLVLHSFRKANDWAGVVAVLQALRDVMEYKLTRGVVLEMLAEQEGIERQTPRMVKLVIRATLKLQERLELLKSVGLLEEGSGENGTSTAAESMKQPRTLYEVLIQYYYSKVQQMYPHDATKVQEVIAAAKEEMGVPGPGIKYYPDTSKH</sequence>
<name>A0A2T3A3D2_9PEZI</name>
<dbReference type="PANTHER" id="PTHR47938:SF35">
    <property type="entry name" value="PENTATRICOPEPTIDE REPEAT-CONTAINING PROTEIN 4, MITOCHONDRIAL-RELATED"/>
    <property type="match status" value="1"/>
</dbReference>
<dbReference type="PANTHER" id="PTHR47938">
    <property type="entry name" value="RESPIRATORY COMPLEX I CHAPERONE (CIA84), PUTATIVE (AFU_ORTHOLOGUE AFUA_2G06020)-RELATED"/>
    <property type="match status" value="1"/>
</dbReference>
<dbReference type="GO" id="GO:0003729">
    <property type="term" value="F:mRNA binding"/>
    <property type="evidence" value="ECO:0007669"/>
    <property type="project" value="TreeGrafter"/>
</dbReference>
<dbReference type="AlphaFoldDB" id="A0A2T3A3D2"/>
<proteinExistence type="predicted"/>
<dbReference type="InParanoid" id="A0A2T3A3D2"/>
<evidence type="ECO:0000313" key="2">
    <source>
        <dbReference type="EMBL" id="PSR82171.1"/>
    </source>
</evidence>
<keyword evidence="3" id="KW-1185">Reference proteome</keyword>
<reference evidence="2 3" key="1">
    <citation type="journal article" date="2018" name="Mycol. Prog.">
        <title>Coniella lustricola, a new species from submerged detritus.</title>
        <authorList>
            <person name="Raudabaugh D.B."/>
            <person name="Iturriaga T."/>
            <person name="Carver A."/>
            <person name="Mondo S."/>
            <person name="Pangilinan J."/>
            <person name="Lipzen A."/>
            <person name="He G."/>
            <person name="Amirebrahimi M."/>
            <person name="Grigoriev I.V."/>
            <person name="Miller A.N."/>
        </authorList>
    </citation>
    <scope>NUCLEOTIDE SEQUENCE [LARGE SCALE GENOMIC DNA]</scope>
    <source>
        <strain evidence="2 3">B22-T-1</strain>
    </source>
</reference>
<protein>
    <recommendedName>
        <fullName evidence="4">Pentatricopeptide repeat protein</fullName>
    </recommendedName>
</protein>
<dbReference type="OrthoDB" id="185373at2759"/>
<evidence type="ECO:0000313" key="3">
    <source>
        <dbReference type="Proteomes" id="UP000241462"/>
    </source>
</evidence>
<dbReference type="Gene3D" id="1.25.40.10">
    <property type="entry name" value="Tetratricopeptide repeat domain"/>
    <property type="match status" value="2"/>
</dbReference>
<evidence type="ECO:0000256" key="1">
    <source>
        <dbReference type="SAM" id="MobiDB-lite"/>
    </source>
</evidence>
<organism evidence="2 3">
    <name type="scientific">Coniella lustricola</name>
    <dbReference type="NCBI Taxonomy" id="2025994"/>
    <lineage>
        <taxon>Eukaryota</taxon>
        <taxon>Fungi</taxon>
        <taxon>Dikarya</taxon>
        <taxon>Ascomycota</taxon>
        <taxon>Pezizomycotina</taxon>
        <taxon>Sordariomycetes</taxon>
        <taxon>Sordariomycetidae</taxon>
        <taxon>Diaporthales</taxon>
        <taxon>Schizoparmaceae</taxon>
        <taxon>Coniella</taxon>
    </lineage>
</organism>
<dbReference type="EMBL" id="KZ678485">
    <property type="protein sequence ID" value="PSR82171.1"/>
    <property type="molecule type" value="Genomic_DNA"/>
</dbReference>